<feature type="chain" id="PRO_5047039267" evidence="1">
    <location>
        <begin position="26"/>
        <end position="312"/>
    </location>
</feature>
<proteinExistence type="predicted"/>
<dbReference type="InterPro" id="IPR029058">
    <property type="entry name" value="AB_hydrolase_fold"/>
</dbReference>
<dbReference type="Gene3D" id="3.40.50.1820">
    <property type="entry name" value="alpha/beta hydrolase"/>
    <property type="match status" value="1"/>
</dbReference>
<dbReference type="Proteomes" id="UP001363460">
    <property type="component" value="Chromosome"/>
</dbReference>
<reference evidence="3 4" key="1">
    <citation type="submission" date="2024-02" db="EMBL/GenBank/DDBJ databases">
        <title>Distribution and functional of Brevundimonas-related endobacteria within Verticillium dahliae.</title>
        <authorList>
            <person name="Zeng H."/>
        </authorList>
    </citation>
    <scope>NUCLEOTIDE SEQUENCE [LARGE SCALE GENOMIC DNA]</scope>
    <source>
        <strain evidence="3 4">TRM 44200</strain>
    </source>
</reference>
<dbReference type="SUPFAM" id="SSF53474">
    <property type="entry name" value="alpha/beta-Hydrolases"/>
    <property type="match status" value="1"/>
</dbReference>
<dbReference type="PANTHER" id="PTHR43798">
    <property type="entry name" value="MONOACYLGLYCEROL LIPASE"/>
    <property type="match status" value="1"/>
</dbReference>
<evidence type="ECO:0000313" key="3">
    <source>
        <dbReference type="EMBL" id="WWT55199.1"/>
    </source>
</evidence>
<keyword evidence="4" id="KW-1185">Reference proteome</keyword>
<feature type="domain" description="AB hydrolase-1" evidence="2">
    <location>
        <begin position="56"/>
        <end position="302"/>
    </location>
</feature>
<dbReference type="InterPro" id="IPR000073">
    <property type="entry name" value="AB_hydrolase_1"/>
</dbReference>
<evidence type="ECO:0000313" key="4">
    <source>
        <dbReference type="Proteomes" id="UP001363460"/>
    </source>
</evidence>
<gene>
    <name evidence="3" type="ORF">V8J38_01815</name>
</gene>
<organism evidence="3 4">
    <name type="scientific">Brevundimonas olei</name>
    <dbReference type="NCBI Taxonomy" id="657642"/>
    <lineage>
        <taxon>Bacteria</taxon>
        <taxon>Pseudomonadati</taxon>
        <taxon>Pseudomonadota</taxon>
        <taxon>Alphaproteobacteria</taxon>
        <taxon>Caulobacterales</taxon>
        <taxon>Caulobacteraceae</taxon>
        <taxon>Brevundimonas</taxon>
    </lineage>
</organism>
<feature type="signal peptide" evidence="1">
    <location>
        <begin position="1"/>
        <end position="25"/>
    </location>
</feature>
<protein>
    <submittedName>
        <fullName evidence="3">Alpha/beta hydrolase</fullName>
    </submittedName>
</protein>
<dbReference type="Pfam" id="PF12697">
    <property type="entry name" value="Abhydrolase_6"/>
    <property type="match status" value="1"/>
</dbReference>
<dbReference type="GO" id="GO:0016787">
    <property type="term" value="F:hydrolase activity"/>
    <property type="evidence" value="ECO:0007669"/>
    <property type="project" value="UniProtKB-KW"/>
</dbReference>
<accession>A0ABZ2IC67</accession>
<sequence>MIRTASTALFGAAALLLAAAPAALAQDGPANHATHAAFASDRLSVVVDGPEGAPDLILIPGLSSSPDIWQGAVDHLNGRYRVHRIHVAGFAGAAPQANAQGDAPQPVGAPVAEEIARYIREQHLNKPAVVGHSMGGTMGMMLAARHPDLVGRLMVVDMIPFMGAMFGAPGATAESVTPVANQIWTAQSASPRDAYVAQATTAINGMINTENRREEALQDMRDSDQKVSAAAFRELVTTDLRPELAKITAPTEVLYVKFNDARMTDAITDAIYQASFATLPGAKLKRIDDSAHFIMFDQPTAFYGELDAFLAR</sequence>
<name>A0ABZ2IC67_9CAUL</name>
<dbReference type="InterPro" id="IPR050266">
    <property type="entry name" value="AB_hydrolase_sf"/>
</dbReference>
<keyword evidence="1" id="KW-0732">Signal</keyword>
<dbReference type="PRINTS" id="PR00111">
    <property type="entry name" value="ABHYDROLASE"/>
</dbReference>
<dbReference type="RefSeq" id="WP_338577666.1">
    <property type="nucleotide sequence ID" value="NZ_CP146369.1"/>
</dbReference>
<evidence type="ECO:0000256" key="1">
    <source>
        <dbReference type="SAM" id="SignalP"/>
    </source>
</evidence>
<dbReference type="PANTHER" id="PTHR43798:SF33">
    <property type="entry name" value="HYDROLASE, PUTATIVE (AFU_ORTHOLOGUE AFUA_2G14860)-RELATED"/>
    <property type="match status" value="1"/>
</dbReference>
<dbReference type="EMBL" id="CP146369">
    <property type="protein sequence ID" value="WWT55199.1"/>
    <property type="molecule type" value="Genomic_DNA"/>
</dbReference>
<evidence type="ECO:0000259" key="2">
    <source>
        <dbReference type="Pfam" id="PF12697"/>
    </source>
</evidence>
<keyword evidence="3" id="KW-0378">Hydrolase</keyword>